<dbReference type="Gene3D" id="3.40.630.30">
    <property type="match status" value="1"/>
</dbReference>
<accession>A0A0D0DTD1</accession>
<dbReference type="PROSITE" id="PS51186">
    <property type="entry name" value="GNAT"/>
    <property type="match status" value="1"/>
</dbReference>
<reference evidence="3" key="2">
    <citation type="submission" date="2015-01" db="EMBL/GenBank/DDBJ databases">
        <title>Evolutionary Origins and Diversification of the Mycorrhizal Mutualists.</title>
        <authorList>
            <consortium name="DOE Joint Genome Institute"/>
            <consortium name="Mycorrhizal Genomics Consortium"/>
            <person name="Kohler A."/>
            <person name="Kuo A."/>
            <person name="Nagy L.G."/>
            <person name="Floudas D."/>
            <person name="Copeland A."/>
            <person name="Barry K.W."/>
            <person name="Cichocki N."/>
            <person name="Veneault-Fourrey C."/>
            <person name="LaButti K."/>
            <person name="Lindquist E.A."/>
            <person name="Lipzen A."/>
            <person name="Lundell T."/>
            <person name="Morin E."/>
            <person name="Murat C."/>
            <person name="Riley R."/>
            <person name="Ohm R."/>
            <person name="Sun H."/>
            <person name="Tunlid A."/>
            <person name="Henrissat B."/>
            <person name="Grigoriev I.V."/>
            <person name="Hibbett D.S."/>
            <person name="Martin F."/>
        </authorList>
    </citation>
    <scope>NUCLEOTIDE SEQUENCE [LARGE SCALE GENOMIC DNA]</scope>
    <source>
        <strain evidence="3">Ve08.2h10</strain>
    </source>
</reference>
<evidence type="ECO:0000313" key="3">
    <source>
        <dbReference type="Proteomes" id="UP000054538"/>
    </source>
</evidence>
<name>A0A0D0DTD1_9AGAM</name>
<dbReference type="InParanoid" id="A0A0D0DTD1"/>
<protein>
    <submittedName>
        <fullName evidence="2">Unplaced genomic scaffold scaffold_132, whole genome shotgun sequence</fullName>
    </submittedName>
</protein>
<dbReference type="Pfam" id="PF13302">
    <property type="entry name" value="Acetyltransf_3"/>
    <property type="match status" value="1"/>
</dbReference>
<dbReference type="InterPro" id="IPR016181">
    <property type="entry name" value="Acyl_CoA_acyltransferase"/>
</dbReference>
<feature type="domain" description="N-acetyltransferase" evidence="1">
    <location>
        <begin position="7"/>
        <end position="169"/>
    </location>
</feature>
<dbReference type="GO" id="GO:0016747">
    <property type="term" value="F:acyltransferase activity, transferring groups other than amino-acyl groups"/>
    <property type="evidence" value="ECO:0007669"/>
    <property type="project" value="InterPro"/>
</dbReference>
<reference evidence="2 3" key="1">
    <citation type="submission" date="2014-04" db="EMBL/GenBank/DDBJ databases">
        <authorList>
            <consortium name="DOE Joint Genome Institute"/>
            <person name="Kuo A."/>
            <person name="Kohler A."/>
            <person name="Jargeat P."/>
            <person name="Nagy L.G."/>
            <person name="Floudas D."/>
            <person name="Copeland A."/>
            <person name="Barry K.W."/>
            <person name="Cichocki N."/>
            <person name="Veneault-Fourrey C."/>
            <person name="LaButti K."/>
            <person name="Lindquist E.A."/>
            <person name="Lipzen A."/>
            <person name="Lundell T."/>
            <person name="Morin E."/>
            <person name="Murat C."/>
            <person name="Sun H."/>
            <person name="Tunlid A."/>
            <person name="Henrissat B."/>
            <person name="Grigoriev I.V."/>
            <person name="Hibbett D.S."/>
            <person name="Martin F."/>
            <person name="Nordberg H.P."/>
            <person name="Cantor M.N."/>
            <person name="Hua S.X."/>
        </authorList>
    </citation>
    <scope>NUCLEOTIDE SEQUENCE [LARGE SCALE GENOMIC DNA]</scope>
    <source>
        <strain evidence="2 3">Ve08.2h10</strain>
    </source>
</reference>
<dbReference type="PANTHER" id="PTHR43792">
    <property type="entry name" value="GNAT FAMILY, PUTATIVE (AFU_ORTHOLOGUE AFUA_3G00765)-RELATED-RELATED"/>
    <property type="match status" value="1"/>
</dbReference>
<dbReference type="OrthoDB" id="630895at2759"/>
<keyword evidence="3" id="KW-1185">Reference proteome</keyword>
<sequence length="180" mass="20976">MFTTDRLLLCHYTEADLDDLMMLWNDPLVQHLASSSELASRGPQLNKYLHTQMDRATFGAIIRLKETGEFVGQVMVHVPQRMNRDGTYCICLLPKFWNNGYGTEVTMFIVDYSFRWIGLQRLSLTVFAGNDRAIAVYEKAGFIMEGRKRAAVWTNNRWEDVLFMGILRDEWIERISILEQ</sequence>
<dbReference type="HOGENOM" id="CLU_013985_3_2_1"/>
<dbReference type="AlphaFoldDB" id="A0A0D0DTD1"/>
<dbReference type="Proteomes" id="UP000054538">
    <property type="component" value="Unassembled WGS sequence"/>
</dbReference>
<dbReference type="STRING" id="930991.A0A0D0DTD1"/>
<dbReference type="SUPFAM" id="SSF55729">
    <property type="entry name" value="Acyl-CoA N-acyltransferases (Nat)"/>
    <property type="match status" value="1"/>
</dbReference>
<dbReference type="InterPro" id="IPR000182">
    <property type="entry name" value="GNAT_dom"/>
</dbReference>
<evidence type="ECO:0000313" key="2">
    <source>
        <dbReference type="EMBL" id="KIK97068.1"/>
    </source>
</evidence>
<gene>
    <name evidence="2" type="ORF">PAXRUDRAFT_32013</name>
</gene>
<dbReference type="EMBL" id="KN824954">
    <property type="protein sequence ID" value="KIK97068.1"/>
    <property type="molecule type" value="Genomic_DNA"/>
</dbReference>
<proteinExistence type="predicted"/>
<organism evidence="2 3">
    <name type="scientific">Paxillus rubicundulus Ve08.2h10</name>
    <dbReference type="NCBI Taxonomy" id="930991"/>
    <lineage>
        <taxon>Eukaryota</taxon>
        <taxon>Fungi</taxon>
        <taxon>Dikarya</taxon>
        <taxon>Basidiomycota</taxon>
        <taxon>Agaricomycotina</taxon>
        <taxon>Agaricomycetes</taxon>
        <taxon>Agaricomycetidae</taxon>
        <taxon>Boletales</taxon>
        <taxon>Paxilineae</taxon>
        <taxon>Paxillaceae</taxon>
        <taxon>Paxillus</taxon>
    </lineage>
</organism>
<dbReference type="InterPro" id="IPR051531">
    <property type="entry name" value="N-acetyltransferase"/>
</dbReference>
<evidence type="ECO:0000259" key="1">
    <source>
        <dbReference type="PROSITE" id="PS51186"/>
    </source>
</evidence>